<dbReference type="EMBL" id="QJKJ01001562">
    <property type="protein sequence ID" value="RDY07023.1"/>
    <property type="molecule type" value="Genomic_DNA"/>
</dbReference>
<comment type="subcellular location">
    <subcellularLocation>
        <location evidence="1">Secreted</location>
        <location evidence="1">Cell wall</location>
    </subcellularLocation>
    <subcellularLocation>
        <location evidence="1">Membrane</location>
        <topology evidence="1">Peripheral membrane protein</topology>
    </subcellularLocation>
</comment>
<feature type="non-terminal residue" evidence="3">
    <location>
        <position position="1"/>
    </location>
</feature>
<dbReference type="InterPro" id="IPR007117">
    <property type="entry name" value="Expansin_CBD"/>
</dbReference>
<feature type="domain" description="Expansin-like CBD" evidence="2">
    <location>
        <begin position="37"/>
        <end position="102"/>
    </location>
</feature>
<dbReference type="Gene3D" id="2.60.40.760">
    <property type="entry name" value="Expansin, cellulose-binding-like domain"/>
    <property type="match status" value="1"/>
</dbReference>
<keyword evidence="4" id="KW-1185">Reference proteome</keyword>
<proteinExistence type="inferred from homology"/>
<protein>
    <recommendedName>
        <fullName evidence="1">Expansin</fullName>
    </recommendedName>
</protein>
<reference evidence="3" key="1">
    <citation type="submission" date="2018-05" db="EMBL/GenBank/DDBJ databases">
        <title>Draft genome of Mucuna pruriens seed.</title>
        <authorList>
            <person name="Nnadi N.E."/>
            <person name="Vos R."/>
            <person name="Hasami M.H."/>
            <person name="Devisetty U.K."/>
            <person name="Aguiy J.C."/>
        </authorList>
    </citation>
    <scope>NUCLEOTIDE SEQUENCE [LARGE SCALE GENOMIC DNA]</scope>
    <source>
        <strain evidence="3">JCA_2017</strain>
    </source>
</reference>
<dbReference type="InterPro" id="IPR036749">
    <property type="entry name" value="Expansin_CBD_sf"/>
</dbReference>
<accession>A0A371HW91</accession>
<keyword evidence="1" id="KW-0964">Secreted</keyword>
<comment type="function">
    <text evidence="1">Causes loosening and extension of plant cell walls by disrupting non-covalent bonding between cellulose microfibrils and matrix glucans. No enzymatic activity has been found.</text>
</comment>
<dbReference type="GO" id="GO:0005576">
    <property type="term" value="C:extracellular region"/>
    <property type="evidence" value="ECO:0007669"/>
    <property type="project" value="InterPro"/>
</dbReference>
<evidence type="ECO:0000313" key="4">
    <source>
        <dbReference type="Proteomes" id="UP000257109"/>
    </source>
</evidence>
<organism evidence="3 4">
    <name type="scientific">Mucuna pruriens</name>
    <name type="common">Velvet bean</name>
    <name type="synonym">Dolichos pruriens</name>
    <dbReference type="NCBI Taxonomy" id="157652"/>
    <lineage>
        <taxon>Eukaryota</taxon>
        <taxon>Viridiplantae</taxon>
        <taxon>Streptophyta</taxon>
        <taxon>Embryophyta</taxon>
        <taxon>Tracheophyta</taxon>
        <taxon>Spermatophyta</taxon>
        <taxon>Magnoliopsida</taxon>
        <taxon>eudicotyledons</taxon>
        <taxon>Gunneridae</taxon>
        <taxon>Pentapetalae</taxon>
        <taxon>rosids</taxon>
        <taxon>fabids</taxon>
        <taxon>Fabales</taxon>
        <taxon>Fabaceae</taxon>
        <taxon>Papilionoideae</taxon>
        <taxon>50 kb inversion clade</taxon>
        <taxon>NPAAA clade</taxon>
        <taxon>indigoferoid/millettioid clade</taxon>
        <taxon>Phaseoleae</taxon>
        <taxon>Mucuna</taxon>
    </lineage>
</organism>
<dbReference type="OrthoDB" id="5823761at2759"/>
<dbReference type="Pfam" id="PF01357">
    <property type="entry name" value="Expansin_C"/>
    <property type="match status" value="1"/>
</dbReference>
<comment type="caution">
    <text evidence="3">The sequence shown here is derived from an EMBL/GenBank/DDBJ whole genome shotgun (WGS) entry which is preliminary data.</text>
</comment>
<gene>
    <name evidence="3" type="primary">EXPA22</name>
    <name evidence="3" type="ORF">CR513_08917</name>
</gene>
<evidence type="ECO:0000256" key="1">
    <source>
        <dbReference type="RuleBase" id="RU365023"/>
    </source>
</evidence>
<keyword evidence="1" id="KW-0961">Cell wall biogenesis/degradation</keyword>
<dbReference type="Proteomes" id="UP000257109">
    <property type="component" value="Unassembled WGS sequence"/>
</dbReference>
<evidence type="ECO:0000259" key="2">
    <source>
        <dbReference type="PROSITE" id="PS50843"/>
    </source>
</evidence>
<dbReference type="AlphaFoldDB" id="A0A371HW91"/>
<keyword evidence="1" id="KW-0134">Cell wall</keyword>
<dbReference type="PROSITE" id="PS50843">
    <property type="entry name" value="EXPANSIN_CBD"/>
    <property type="match status" value="1"/>
</dbReference>
<comment type="similarity">
    <text evidence="1">Belongs to the expansin family. Expansin A subfamily.</text>
</comment>
<dbReference type="PRINTS" id="PR01225">
    <property type="entry name" value="EXPANSNFAMLY"/>
</dbReference>
<dbReference type="GO" id="GO:0009664">
    <property type="term" value="P:plant-type cell wall organization"/>
    <property type="evidence" value="ECO:0007669"/>
    <property type="project" value="InterPro"/>
</dbReference>
<dbReference type="STRING" id="157652.A0A371HW91"/>
<dbReference type="PANTHER" id="PTHR31867">
    <property type="entry name" value="EXPANSIN-A15"/>
    <property type="match status" value="1"/>
</dbReference>
<dbReference type="GO" id="GO:0016020">
    <property type="term" value="C:membrane"/>
    <property type="evidence" value="ECO:0007669"/>
    <property type="project" value="UniProtKB-SubCell"/>
</dbReference>
<dbReference type="InterPro" id="IPR002963">
    <property type="entry name" value="Expansin"/>
</dbReference>
<dbReference type="SUPFAM" id="SSF49590">
    <property type="entry name" value="PHL pollen allergen"/>
    <property type="match status" value="1"/>
</dbReference>
<evidence type="ECO:0000313" key="3">
    <source>
        <dbReference type="EMBL" id="RDY07023.1"/>
    </source>
</evidence>
<dbReference type="PRINTS" id="PR01226">
    <property type="entry name" value="EXPANSIN"/>
</dbReference>
<name>A0A371HW91_MUCPR</name>
<sequence>MFTTIAIYKAGIIPVQYRRVPCIKTGGVKFEMGGNPYWLQVLLYNVGNVGDVSQVSIKGSNTAWLSMSRVWGQNWVTTSDGKRLEFDNVAPAHWQFRQSYEGNNNF</sequence>
<dbReference type="InterPro" id="IPR007118">
    <property type="entry name" value="Expan_Lol_pI"/>
</dbReference>